<dbReference type="Proteomes" id="UP000316621">
    <property type="component" value="Chromosome 2"/>
</dbReference>
<organism evidence="3 4">
    <name type="scientific">Papaver somniferum</name>
    <name type="common">Opium poppy</name>
    <dbReference type="NCBI Taxonomy" id="3469"/>
    <lineage>
        <taxon>Eukaryota</taxon>
        <taxon>Viridiplantae</taxon>
        <taxon>Streptophyta</taxon>
        <taxon>Embryophyta</taxon>
        <taxon>Tracheophyta</taxon>
        <taxon>Spermatophyta</taxon>
        <taxon>Magnoliopsida</taxon>
        <taxon>Ranunculales</taxon>
        <taxon>Papaveraceae</taxon>
        <taxon>Papaveroideae</taxon>
        <taxon>Papaver</taxon>
    </lineage>
</organism>
<dbReference type="Gene3D" id="2.60.120.10">
    <property type="entry name" value="Jelly Rolls"/>
    <property type="match status" value="2"/>
</dbReference>
<dbReference type="SUPFAM" id="SSF51182">
    <property type="entry name" value="RmlC-like cupins"/>
    <property type="match status" value="2"/>
</dbReference>
<proteinExistence type="predicted"/>
<dbReference type="InterPro" id="IPR006045">
    <property type="entry name" value="Cupin_1"/>
</dbReference>
<protein>
    <recommendedName>
        <fullName evidence="2">Cupin type-1 domain-containing protein</fullName>
    </recommendedName>
</protein>
<gene>
    <name evidence="3" type="ORF">C5167_020738</name>
</gene>
<dbReference type="EMBL" id="CM010716">
    <property type="protein sequence ID" value="RZC52307.1"/>
    <property type="molecule type" value="Genomic_DNA"/>
</dbReference>
<feature type="compositionally biased region" description="Basic and acidic residues" evidence="1">
    <location>
        <begin position="87"/>
        <end position="110"/>
    </location>
</feature>
<evidence type="ECO:0000259" key="2">
    <source>
        <dbReference type="SMART" id="SM00835"/>
    </source>
</evidence>
<feature type="domain" description="Cupin type-1" evidence="2">
    <location>
        <begin position="301"/>
        <end position="467"/>
    </location>
</feature>
<dbReference type="SMART" id="SM00835">
    <property type="entry name" value="Cupin_1"/>
    <property type="match status" value="2"/>
</dbReference>
<dbReference type="InterPro" id="IPR050253">
    <property type="entry name" value="Seed_Storage-Functional"/>
</dbReference>
<dbReference type="PANTHER" id="PTHR31189:SF13">
    <property type="entry name" value="CUPINCIN"/>
    <property type="match status" value="1"/>
</dbReference>
<feature type="region of interest" description="Disordered" evidence="1">
    <location>
        <begin position="40"/>
        <end position="63"/>
    </location>
</feature>
<keyword evidence="4" id="KW-1185">Reference proteome</keyword>
<evidence type="ECO:0000313" key="4">
    <source>
        <dbReference type="Proteomes" id="UP000316621"/>
    </source>
</evidence>
<dbReference type="CDD" id="cd02244">
    <property type="entry name" value="cupin_7S_vicilin-like_N"/>
    <property type="match status" value="1"/>
</dbReference>
<evidence type="ECO:0000313" key="3">
    <source>
        <dbReference type="EMBL" id="RZC52307.1"/>
    </source>
</evidence>
<dbReference type="InterPro" id="IPR014710">
    <property type="entry name" value="RmlC-like_jellyroll"/>
</dbReference>
<dbReference type="Gramene" id="RZC52307">
    <property type="protein sequence ID" value="RZC52307"/>
    <property type="gene ID" value="C5167_020738"/>
</dbReference>
<name>A0A4Y7IUE5_PAPSO</name>
<dbReference type="PANTHER" id="PTHR31189">
    <property type="entry name" value="OS03G0336100 PROTEIN-RELATED"/>
    <property type="match status" value="1"/>
</dbReference>
<dbReference type="Gene3D" id="6.10.250.890">
    <property type="match status" value="1"/>
</dbReference>
<dbReference type="OMA" id="NLEVVCF"/>
<feature type="region of interest" description="Disordered" evidence="1">
    <location>
        <begin position="87"/>
        <end position="133"/>
    </location>
</feature>
<feature type="compositionally biased region" description="Polar residues" evidence="1">
    <location>
        <begin position="117"/>
        <end position="132"/>
    </location>
</feature>
<accession>A0A4Y7IUE5</accession>
<reference evidence="3 4" key="1">
    <citation type="journal article" date="2018" name="Science">
        <title>The opium poppy genome and morphinan production.</title>
        <authorList>
            <person name="Guo L."/>
            <person name="Winzer T."/>
            <person name="Yang X."/>
            <person name="Li Y."/>
            <person name="Ning Z."/>
            <person name="He Z."/>
            <person name="Teodor R."/>
            <person name="Lu Y."/>
            <person name="Bowser T.A."/>
            <person name="Graham I.A."/>
            <person name="Ye K."/>
        </authorList>
    </citation>
    <scope>NUCLEOTIDE SEQUENCE [LARGE SCALE GENOMIC DNA]</scope>
    <source>
        <strain evidence="4">cv. HN1</strain>
        <tissue evidence="3">Leaves</tissue>
    </source>
</reference>
<dbReference type="STRING" id="3469.A0A4Y7IUE5"/>
<dbReference type="CDD" id="cd02245">
    <property type="entry name" value="cupin_7S_vicilin-like_C"/>
    <property type="match status" value="1"/>
</dbReference>
<dbReference type="AlphaFoldDB" id="A0A4Y7IUE5"/>
<dbReference type="Pfam" id="PF00190">
    <property type="entry name" value="Cupin_1"/>
    <property type="match status" value="1"/>
</dbReference>
<sequence length="493" mass="56506">MNSILPLILNESINNVRSVRSMRGQQRQCHQRCVQRRRDMEREREEREREQRDETSPKKEYDRCISQCERQRDGGVRRLQDCERKCEERREEQERQRGHSNRDWRGRREEQEEQQENNPYHFSDQHFSTPVRTSEGHVRLLQKFTEKSELLRGLENYRVAFLEANPNTFIVPNHQDADTLFFVGWGSITMVRQEDKETHNLERGDVMRVPAGTVVYLINKDNNEKLILAKLLQTVFTPGHVGVFFGPGGVDPESYYSSFSDELLHAAFNRRGAIVKASEEQIRALSPHSRWPFGSESNGPYNILHHHPMHANNYGQLYQVTCNQYGQLENFDVALTALTFANITSGGMAGPYYNSRATKIAVVVEGNGYFEMACPHLSSSPPGSTGRSSGRYQKVRAKLSRGDVIVAPAGHPIAAVASGDENLQILCFKINARNNEKVLLAGRNNVFNQIERRAKEMAFNIPAREVEEILNNQEETFFFPGPNKRQEQGRAVA</sequence>
<evidence type="ECO:0000256" key="1">
    <source>
        <dbReference type="SAM" id="MobiDB-lite"/>
    </source>
</evidence>
<feature type="domain" description="Cupin type-1" evidence="2">
    <location>
        <begin position="120"/>
        <end position="276"/>
    </location>
</feature>
<dbReference type="InterPro" id="IPR011051">
    <property type="entry name" value="RmlC_Cupin_sf"/>
</dbReference>